<comment type="caution">
    <text evidence="2">The sequence shown here is derived from an EMBL/GenBank/DDBJ whole genome shotgun (WGS) entry which is preliminary data.</text>
</comment>
<name>A0AAW1L2U3_POPJA</name>
<dbReference type="InterPro" id="IPR026315">
    <property type="entry name" value="Oaf"/>
</dbReference>
<dbReference type="Pfam" id="PF14941">
    <property type="entry name" value="OAF_N"/>
    <property type="match status" value="1"/>
</dbReference>
<feature type="domain" description="Out at first protein BRICHOS-like" evidence="1">
    <location>
        <begin position="2"/>
        <end position="103"/>
    </location>
</feature>
<reference evidence="2 3" key="1">
    <citation type="journal article" date="2024" name="BMC Genomics">
        <title>De novo assembly and annotation of Popillia japonica's genome with initial clues to its potential as an invasive pest.</title>
        <authorList>
            <person name="Cucini C."/>
            <person name="Boschi S."/>
            <person name="Funari R."/>
            <person name="Cardaioli E."/>
            <person name="Iannotti N."/>
            <person name="Marturano G."/>
            <person name="Paoli F."/>
            <person name="Bruttini M."/>
            <person name="Carapelli A."/>
            <person name="Frati F."/>
            <person name="Nardi F."/>
        </authorList>
    </citation>
    <scope>NUCLEOTIDE SEQUENCE [LARGE SCALE GENOMIC DNA]</scope>
    <source>
        <strain evidence="2">DMR45628</strain>
    </source>
</reference>
<accession>A0AAW1L2U3</accession>
<dbReference type="InterPro" id="IPR053894">
    <property type="entry name" value="OAF_N"/>
</dbReference>
<protein>
    <submittedName>
        <fullName evidence="2">Transcriptional regulator, Out at first</fullName>
    </submittedName>
</protein>
<sequence length="127" mass="14495">MEVQILKALVLGEEERGQSQYQVMCFIFHISKDAFISSDAMSKLRQKNPGTIRTPEEDRGRENYTMDNTVILEKSAVISPHIAEMCAEAVTSTYTRYEDVKVWASLQGKVIILNIIQKIKLRIISNM</sequence>
<organism evidence="2 3">
    <name type="scientific">Popillia japonica</name>
    <name type="common">Japanese beetle</name>
    <dbReference type="NCBI Taxonomy" id="7064"/>
    <lineage>
        <taxon>Eukaryota</taxon>
        <taxon>Metazoa</taxon>
        <taxon>Ecdysozoa</taxon>
        <taxon>Arthropoda</taxon>
        <taxon>Hexapoda</taxon>
        <taxon>Insecta</taxon>
        <taxon>Pterygota</taxon>
        <taxon>Neoptera</taxon>
        <taxon>Endopterygota</taxon>
        <taxon>Coleoptera</taxon>
        <taxon>Polyphaga</taxon>
        <taxon>Scarabaeiformia</taxon>
        <taxon>Scarabaeidae</taxon>
        <taxon>Rutelinae</taxon>
        <taxon>Popillia</taxon>
    </lineage>
</organism>
<keyword evidence="3" id="KW-1185">Reference proteome</keyword>
<evidence type="ECO:0000259" key="1">
    <source>
        <dbReference type="Pfam" id="PF14941"/>
    </source>
</evidence>
<evidence type="ECO:0000313" key="2">
    <source>
        <dbReference type="EMBL" id="KAK9728760.1"/>
    </source>
</evidence>
<gene>
    <name evidence="2" type="ORF">QE152_g17057</name>
</gene>
<dbReference type="EMBL" id="JASPKY010000167">
    <property type="protein sequence ID" value="KAK9728760.1"/>
    <property type="molecule type" value="Genomic_DNA"/>
</dbReference>
<dbReference type="PANTHER" id="PTHR13423">
    <property type="entry name" value="OUT AT FIRST"/>
    <property type="match status" value="1"/>
</dbReference>
<dbReference type="AlphaFoldDB" id="A0AAW1L2U3"/>
<evidence type="ECO:0000313" key="3">
    <source>
        <dbReference type="Proteomes" id="UP001458880"/>
    </source>
</evidence>
<dbReference type="PANTHER" id="PTHR13423:SF2">
    <property type="entry name" value="OUT AT FIRST PROTEIN HOMOLOG"/>
    <property type="match status" value="1"/>
</dbReference>
<dbReference type="Proteomes" id="UP001458880">
    <property type="component" value="Unassembled WGS sequence"/>
</dbReference>
<proteinExistence type="predicted"/>